<dbReference type="SMART" id="SM00889">
    <property type="entry name" value="EFG_IV"/>
    <property type="match status" value="1"/>
</dbReference>
<dbReference type="InterPro" id="IPR027417">
    <property type="entry name" value="P-loop_NTPase"/>
</dbReference>
<dbReference type="STRING" id="155865.SAMN05216515_12213"/>
<dbReference type="Gene3D" id="3.30.230.10">
    <property type="match status" value="1"/>
</dbReference>
<evidence type="ECO:0000256" key="3">
    <source>
        <dbReference type="ARBA" id="ARBA00023134"/>
    </source>
</evidence>
<dbReference type="InterPro" id="IPR010298">
    <property type="entry name" value="YacP-like"/>
</dbReference>
<feature type="domain" description="Tr-type G" evidence="6">
    <location>
        <begin position="13"/>
        <end position="241"/>
    </location>
</feature>
<evidence type="ECO:0000313" key="8">
    <source>
        <dbReference type="Proteomes" id="UP000198817"/>
    </source>
</evidence>
<dbReference type="PRINTS" id="PR00315">
    <property type="entry name" value="ELONGATNFCT"/>
</dbReference>
<dbReference type="Pfam" id="PF03764">
    <property type="entry name" value="EFG_IV"/>
    <property type="match status" value="1"/>
</dbReference>
<dbReference type="GO" id="GO:0003924">
    <property type="term" value="F:GTPase activity"/>
    <property type="evidence" value="ECO:0007669"/>
    <property type="project" value="InterPro"/>
</dbReference>
<evidence type="ECO:0000256" key="4">
    <source>
        <dbReference type="ARBA" id="ARBA00023251"/>
    </source>
</evidence>
<keyword evidence="1" id="KW-0547">Nucleotide-binding</keyword>
<dbReference type="SMART" id="SM00838">
    <property type="entry name" value="EFG_C"/>
    <property type="match status" value="1"/>
</dbReference>
<dbReference type="Pfam" id="PF00009">
    <property type="entry name" value="GTP_EFTU"/>
    <property type="match status" value="1"/>
</dbReference>
<dbReference type="Pfam" id="PF14492">
    <property type="entry name" value="EFG_III"/>
    <property type="match status" value="1"/>
</dbReference>
<keyword evidence="4" id="KW-0046">Antibiotic resistance</keyword>
<dbReference type="SUPFAM" id="SSF54211">
    <property type="entry name" value="Ribosomal protein S5 domain 2-like"/>
    <property type="match status" value="1"/>
</dbReference>
<dbReference type="NCBIfam" id="TIGR00231">
    <property type="entry name" value="small_GTP"/>
    <property type="match status" value="1"/>
</dbReference>
<dbReference type="PANTHER" id="PTHR43261">
    <property type="entry name" value="TRANSLATION ELONGATION FACTOR G-RELATED"/>
    <property type="match status" value="1"/>
</dbReference>
<evidence type="ECO:0000313" key="7">
    <source>
        <dbReference type="EMBL" id="SFU62528.1"/>
    </source>
</evidence>
<accession>A0A1I7HP91</accession>
<dbReference type="CDD" id="cd03711">
    <property type="entry name" value="Tet_C"/>
    <property type="match status" value="1"/>
</dbReference>
<dbReference type="InterPro" id="IPR035647">
    <property type="entry name" value="EFG_III/V"/>
</dbReference>
<sequence>MYSPYGSGGINDMKKLTIGILAHVDSGKTTLSEAMLLKTGAIRKAGRVDHGDAFLDGYEMERNRGITIFSKQALLEWEDVSATILDTPGHVDFSAEMERTLSVLDYGILVISASEGIQSHTRTLWKLLRRSGIPTFLFINKMDLSLKKPEEIMTLLRKELGAGLIDFTPGRSEEARMDDLSMAEDRFLEMALEGKLPDNQQIAEAVRNRRIFPCYFGSALKFDGIGDFLQGLAAYTTAPPLQEDFGARIFKVTRDEQKERLTFMKVTGGTLHVKDRLTGTDRDGNEWSEKVNQIRIYSGMKYTTPGQASQGTVLAVTGLTRTLPGDVLGAESAGKEEVLEPFLNYRIILPPEVDVHRGLRDMRELAEEDPKLNVTWNEESGEIGIRMMGEVQLEILQALTKQRFGYEITFGAGKILYRETLAEPTEGIGHFEPLRHYAEVHLVMEPAERGSGITLETRVPEDELARNWQRLILTHLGERQFPGVLTGAPLTDVKITLTAGRAHKKHTEGGDFRQATYRAVRCGLMRGNCTLLEPWFDFVLRVPTGNIGRAMTDIRNMGGSFGEPENDRTGSGDMVTLRGRSPASEMMDYQARVTAYTKGKGTLSCSLGGYEACHNQEEVVSASGYDPEADLAFPPDSVFCTHGESGIVKWYDIEDWMHLPLTLTRDDGEEGDGEAERAAEERMASYRRDMASDDELMAIFERTYGKVKRPAVGPDRRKPAGSSPGSSFGREKYRGRNRTAGTGASPEDTWVVVDGYNVMFGWDSLKELTKSNYEAARSRLVERMCNYAGFTRYHVILVFDAYKVGGGRGSSERFHNIDIIYTKEEQTADSYIERCTLELRRENRNAGIRVVSSDSNVQQISLGHGALRVSSREFEREVTNVEETIRRIIRG</sequence>
<dbReference type="InterPro" id="IPR035650">
    <property type="entry name" value="Tet_C"/>
</dbReference>
<dbReference type="InterPro" id="IPR014721">
    <property type="entry name" value="Ribsml_uS5_D2-typ_fold_subgr"/>
</dbReference>
<dbReference type="GO" id="GO:0005525">
    <property type="term" value="F:GTP binding"/>
    <property type="evidence" value="ECO:0007669"/>
    <property type="project" value="UniProtKB-KW"/>
</dbReference>
<reference evidence="7 8" key="1">
    <citation type="submission" date="2016-10" db="EMBL/GenBank/DDBJ databases">
        <authorList>
            <person name="de Groot N.N."/>
        </authorList>
    </citation>
    <scope>NUCLEOTIDE SEQUENCE [LARGE SCALE GENOMIC DNA]</scope>
    <source>
        <strain evidence="7 8">KHGC13</strain>
    </source>
</reference>
<dbReference type="Gene3D" id="3.30.70.240">
    <property type="match status" value="1"/>
</dbReference>
<dbReference type="InterPro" id="IPR041095">
    <property type="entry name" value="EFG_II"/>
</dbReference>
<gene>
    <name evidence="7" type="ORF">SAMN05216508_12113</name>
</gene>
<dbReference type="Proteomes" id="UP000198817">
    <property type="component" value="Unassembled WGS sequence"/>
</dbReference>
<evidence type="ECO:0000259" key="6">
    <source>
        <dbReference type="PROSITE" id="PS51722"/>
    </source>
</evidence>
<evidence type="ECO:0000256" key="2">
    <source>
        <dbReference type="ARBA" id="ARBA00022917"/>
    </source>
</evidence>
<dbReference type="SUPFAM" id="SSF54980">
    <property type="entry name" value="EF-G C-terminal domain-like"/>
    <property type="match status" value="2"/>
</dbReference>
<dbReference type="Gene3D" id="3.30.70.870">
    <property type="entry name" value="Elongation Factor G (Translational Gtpase), domain 3"/>
    <property type="match status" value="1"/>
</dbReference>
<evidence type="ECO:0000256" key="5">
    <source>
        <dbReference type="SAM" id="MobiDB-lite"/>
    </source>
</evidence>
<organism evidence="7 8">
    <name type="scientific">Eubacterium pyruvativorans</name>
    <dbReference type="NCBI Taxonomy" id="155865"/>
    <lineage>
        <taxon>Bacteria</taxon>
        <taxon>Bacillati</taxon>
        <taxon>Bacillota</taxon>
        <taxon>Clostridia</taxon>
        <taxon>Eubacteriales</taxon>
        <taxon>Eubacteriaceae</taxon>
        <taxon>Eubacterium</taxon>
    </lineage>
</organism>
<dbReference type="InterPro" id="IPR020568">
    <property type="entry name" value="Ribosomal_Su5_D2-typ_SF"/>
</dbReference>
<keyword evidence="8" id="KW-1185">Reference proteome</keyword>
<feature type="region of interest" description="Disordered" evidence="5">
    <location>
        <begin position="709"/>
        <end position="744"/>
    </location>
</feature>
<dbReference type="InterPro" id="IPR009000">
    <property type="entry name" value="Transl_B-barrel_sf"/>
</dbReference>
<name>A0A1I7HP91_9FIRM</name>
<keyword evidence="3" id="KW-0342">GTP-binding</keyword>
<dbReference type="PRINTS" id="PR01037">
    <property type="entry name" value="TCRTETOQM"/>
</dbReference>
<dbReference type="SUPFAM" id="SSF52540">
    <property type="entry name" value="P-loop containing nucleoside triphosphate hydrolases"/>
    <property type="match status" value="1"/>
</dbReference>
<dbReference type="Pfam" id="PF05991">
    <property type="entry name" value="NYN_YacP"/>
    <property type="match status" value="1"/>
</dbReference>
<dbReference type="Gene3D" id="3.40.50.300">
    <property type="entry name" value="P-loop containing nucleotide triphosphate hydrolases"/>
    <property type="match status" value="1"/>
</dbReference>
<dbReference type="InterPro" id="IPR005517">
    <property type="entry name" value="Transl_elong_EFG/EF2_IV"/>
</dbReference>
<dbReference type="GO" id="GO:0032790">
    <property type="term" value="P:ribosome disassembly"/>
    <property type="evidence" value="ECO:0007669"/>
    <property type="project" value="TreeGrafter"/>
</dbReference>
<dbReference type="PROSITE" id="PS00301">
    <property type="entry name" value="G_TR_1"/>
    <property type="match status" value="1"/>
</dbReference>
<dbReference type="SUPFAM" id="SSF50447">
    <property type="entry name" value="Translation proteins"/>
    <property type="match status" value="1"/>
</dbReference>
<evidence type="ECO:0000256" key="1">
    <source>
        <dbReference type="ARBA" id="ARBA00022741"/>
    </source>
</evidence>
<dbReference type="InterPro" id="IPR000795">
    <property type="entry name" value="T_Tr_GTP-bd_dom"/>
</dbReference>
<dbReference type="EMBL" id="FPBT01000021">
    <property type="protein sequence ID" value="SFU62528.1"/>
    <property type="molecule type" value="Genomic_DNA"/>
</dbReference>
<dbReference type="InterPro" id="IPR000640">
    <property type="entry name" value="EFG_V-like"/>
</dbReference>
<dbReference type="AlphaFoldDB" id="A0A1I7HP91"/>
<dbReference type="GO" id="GO:0006412">
    <property type="term" value="P:translation"/>
    <property type="evidence" value="ECO:0007669"/>
    <property type="project" value="UniProtKB-KW"/>
</dbReference>
<dbReference type="InterPro" id="IPR031157">
    <property type="entry name" value="G_TR_CS"/>
</dbReference>
<dbReference type="GO" id="GO:0046677">
    <property type="term" value="P:response to antibiotic"/>
    <property type="evidence" value="ECO:0007669"/>
    <property type="project" value="UniProtKB-KW"/>
</dbReference>
<dbReference type="Pfam" id="PF00679">
    <property type="entry name" value="EFG_C"/>
    <property type="match status" value="1"/>
</dbReference>
<dbReference type="InterPro" id="IPR005225">
    <property type="entry name" value="Small_GTP-bd"/>
</dbReference>
<keyword evidence="2" id="KW-0648">Protein biosynthesis</keyword>
<feature type="region of interest" description="Disordered" evidence="5">
    <location>
        <begin position="663"/>
        <end position="682"/>
    </location>
</feature>
<dbReference type="CDD" id="cd10912">
    <property type="entry name" value="PIN_YacP-like"/>
    <property type="match status" value="1"/>
</dbReference>
<dbReference type="PANTHER" id="PTHR43261:SF1">
    <property type="entry name" value="RIBOSOME-RELEASING FACTOR 2, MITOCHONDRIAL"/>
    <property type="match status" value="1"/>
</dbReference>
<dbReference type="PROSITE" id="PS51722">
    <property type="entry name" value="G_TR_2"/>
    <property type="match status" value="1"/>
</dbReference>
<dbReference type="Gene3D" id="2.40.30.10">
    <property type="entry name" value="Translation factors"/>
    <property type="match status" value="1"/>
</dbReference>
<proteinExistence type="predicted"/>
<protein>
    <submittedName>
        <fullName evidence="7">Small GTP-binding protein domain-containing protein</fullName>
    </submittedName>
</protein>